<organism evidence="1 3">
    <name type="scientific">Mycetocola lacteus</name>
    <dbReference type="NCBI Taxonomy" id="76637"/>
    <lineage>
        <taxon>Bacteria</taxon>
        <taxon>Bacillati</taxon>
        <taxon>Actinomycetota</taxon>
        <taxon>Actinomycetes</taxon>
        <taxon>Micrococcales</taxon>
        <taxon>Microbacteriaceae</taxon>
        <taxon>Mycetocola</taxon>
    </lineage>
</organism>
<evidence type="ECO:0000313" key="2">
    <source>
        <dbReference type="EMBL" id="RLP84523.1"/>
    </source>
</evidence>
<accession>A0A3L7AMN6</accession>
<evidence type="ECO:0000313" key="3">
    <source>
        <dbReference type="Proteomes" id="UP000269438"/>
    </source>
</evidence>
<dbReference type="EMBL" id="RCUY01000001">
    <property type="protein sequence ID" value="RLP84523.1"/>
    <property type="molecule type" value="Genomic_DNA"/>
</dbReference>
<name>A0A3L7AMN6_9MICO</name>
<evidence type="ECO:0000313" key="1">
    <source>
        <dbReference type="EMBL" id="RLP80738.1"/>
    </source>
</evidence>
<keyword evidence="3" id="KW-1185">Reference proteome</keyword>
<comment type="caution">
    <text evidence="1">The sequence shown here is derived from an EMBL/GenBank/DDBJ whole genome shotgun (WGS) entry which is preliminary data.</text>
</comment>
<proteinExistence type="predicted"/>
<reference evidence="1 3" key="1">
    <citation type="submission" date="2018-10" db="EMBL/GenBank/DDBJ databases">
        <authorList>
            <person name="Li J."/>
        </authorList>
    </citation>
    <scope>NUCLEOTIDE SEQUENCE [LARGE SCALE GENOMIC DNA]</scope>
    <source>
        <strain evidence="1 3">JCM 11654</strain>
    </source>
</reference>
<dbReference type="AlphaFoldDB" id="A0A3L7AMN6"/>
<gene>
    <name evidence="2" type="ORF">D9V34_00510</name>
    <name evidence="1" type="ORF">D9V34_12805</name>
</gene>
<sequence>MDANATDYFTEYADSVSRALDASTNGEITAALTGISAQLTRASDLSNKLAALSDTSGLNPAQLLERTQQAAALTAEAPAIFADLSTQVGTLTNLCPQVK</sequence>
<dbReference type="Proteomes" id="UP000269438">
    <property type="component" value="Unassembled WGS sequence"/>
</dbReference>
<dbReference type="EMBL" id="RCUY01000011">
    <property type="protein sequence ID" value="RLP80738.1"/>
    <property type="molecule type" value="Genomic_DNA"/>
</dbReference>
<protein>
    <submittedName>
        <fullName evidence="1">Uncharacterized protein</fullName>
    </submittedName>
</protein>